<dbReference type="PANTHER" id="PTHR48005">
    <property type="entry name" value="LEUCINE RICH REPEAT KINASE 2"/>
    <property type="match status" value="1"/>
</dbReference>
<organism evidence="10 11">
    <name type="scientific">Trifolium pratense</name>
    <name type="common">Red clover</name>
    <dbReference type="NCBI Taxonomy" id="57577"/>
    <lineage>
        <taxon>Eukaryota</taxon>
        <taxon>Viridiplantae</taxon>
        <taxon>Streptophyta</taxon>
        <taxon>Embryophyta</taxon>
        <taxon>Tracheophyta</taxon>
        <taxon>Spermatophyta</taxon>
        <taxon>Magnoliopsida</taxon>
        <taxon>eudicotyledons</taxon>
        <taxon>Gunneridae</taxon>
        <taxon>Pentapetalae</taxon>
        <taxon>rosids</taxon>
        <taxon>fabids</taxon>
        <taxon>Fabales</taxon>
        <taxon>Fabaceae</taxon>
        <taxon>Papilionoideae</taxon>
        <taxon>50 kb inversion clade</taxon>
        <taxon>NPAAA clade</taxon>
        <taxon>Hologalegina</taxon>
        <taxon>IRL clade</taxon>
        <taxon>Trifolieae</taxon>
        <taxon>Trifolium</taxon>
    </lineage>
</organism>
<sequence>MRVTEKCDVYSFGVVVLEILMGKHPGEFLGTLYSNKSLTLMEMLVKDVVDQRLPPPIDTLDETIVFTMRVALACTRAAPESRPTMRSVARELSTSTQDYLPLPFGMITVSKLTGFQK</sequence>
<evidence type="ECO:0000256" key="8">
    <source>
        <dbReference type="ARBA" id="ARBA00048679"/>
    </source>
</evidence>
<evidence type="ECO:0000256" key="4">
    <source>
        <dbReference type="ARBA" id="ARBA00022741"/>
    </source>
</evidence>
<feature type="domain" description="Protein kinase" evidence="9">
    <location>
        <begin position="1"/>
        <end position="100"/>
    </location>
</feature>
<evidence type="ECO:0000256" key="7">
    <source>
        <dbReference type="ARBA" id="ARBA00047899"/>
    </source>
</evidence>
<keyword evidence="5 10" id="KW-0418">Kinase</keyword>
<accession>A0A2K3MYT3</accession>
<dbReference type="PROSITE" id="PS50011">
    <property type="entry name" value="PROTEIN_KINASE_DOM"/>
    <property type="match status" value="1"/>
</dbReference>
<evidence type="ECO:0000313" key="11">
    <source>
        <dbReference type="Proteomes" id="UP000236291"/>
    </source>
</evidence>
<dbReference type="EMBL" id="ASHM01013968">
    <property type="protein sequence ID" value="PNX95926.1"/>
    <property type="molecule type" value="Genomic_DNA"/>
</dbReference>
<evidence type="ECO:0000256" key="5">
    <source>
        <dbReference type="ARBA" id="ARBA00022777"/>
    </source>
</evidence>
<dbReference type="Gene3D" id="1.10.510.10">
    <property type="entry name" value="Transferase(Phosphotransferase) domain 1"/>
    <property type="match status" value="1"/>
</dbReference>
<gene>
    <name evidence="10" type="ORF">L195_g019125</name>
</gene>
<keyword evidence="2" id="KW-0723">Serine/threonine-protein kinase</keyword>
<evidence type="ECO:0000256" key="2">
    <source>
        <dbReference type="ARBA" id="ARBA00022527"/>
    </source>
</evidence>
<reference evidence="10 11" key="2">
    <citation type="journal article" date="2017" name="Front. Plant Sci.">
        <title>Gene Classification and Mining of Molecular Markers Useful in Red Clover (Trifolium pratense) Breeding.</title>
        <authorList>
            <person name="Istvanek J."/>
            <person name="Dluhosova J."/>
            <person name="Dluhos P."/>
            <person name="Patkova L."/>
            <person name="Nedelnik J."/>
            <person name="Repkova J."/>
        </authorList>
    </citation>
    <scope>NUCLEOTIDE SEQUENCE [LARGE SCALE GENOMIC DNA]</scope>
    <source>
        <strain evidence="11">cv. Tatra</strain>
        <tissue evidence="10">Young leaves</tissue>
    </source>
</reference>
<dbReference type="GO" id="GO:0005524">
    <property type="term" value="F:ATP binding"/>
    <property type="evidence" value="ECO:0007669"/>
    <property type="project" value="UniProtKB-KW"/>
</dbReference>
<dbReference type="STRING" id="57577.A0A2K3MYT3"/>
<evidence type="ECO:0000259" key="9">
    <source>
        <dbReference type="PROSITE" id="PS50011"/>
    </source>
</evidence>
<dbReference type="Proteomes" id="UP000236291">
    <property type="component" value="Unassembled WGS sequence"/>
</dbReference>
<comment type="caution">
    <text evidence="10">The sequence shown here is derived from an EMBL/GenBank/DDBJ whole genome shotgun (WGS) entry which is preliminary data.</text>
</comment>
<dbReference type="Pfam" id="PF07714">
    <property type="entry name" value="PK_Tyr_Ser-Thr"/>
    <property type="match status" value="1"/>
</dbReference>
<evidence type="ECO:0000256" key="1">
    <source>
        <dbReference type="ARBA" id="ARBA00012513"/>
    </source>
</evidence>
<evidence type="ECO:0000256" key="6">
    <source>
        <dbReference type="ARBA" id="ARBA00022840"/>
    </source>
</evidence>
<evidence type="ECO:0000256" key="3">
    <source>
        <dbReference type="ARBA" id="ARBA00022679"/>
    </source>
</evidence>
<dbReference type="InterPro" id="IPR000719">
    <property type="entry name" value="Prot_kinase_dom"/>
</dbReference>
<comment type="catalytic activity">
    <reaction evidence="7">
        <text>L-threonyl-[protein] + ATP = O-phospho-L-threonyl-[protein] + ADP + H(+)</text>
        <dbReference type="Rhea" id="RHEA:46608"/>
        <dbReference type="Rhea" id="RHEA-COMP:11060"/>
        <dbReference type="Rhea" id="RHEA-COMP:11605"/>
        <dbReference type="ChEBI" id="CHEBI:15378"/>
        <dbReference type="ChEBI" id="CHEBI:30013"/>
        <dbReference type="ChEBI" id="CHEBI:30616"/>
        <dbReference type="ChEBI" id="CHEBI:61977"/>
        <dbReference type="ChEBI" id="CHEBI:456216"/>
        <dbReference type="EC" id="2.7.11.1"/>
    </reaction>
</comment>
<dbReference type="InterPro" id="IPR001245">
    <property type="entry name" value="Ser-Thr/Tyr_kinase_cat_dom"/>
</dbReference>
<dbReference type="AlphaFoldDB" id="A0A2K3MYT3"/>
<keyword evidence="3" id="KW-0808">Transferase</keyword>
<dbReference type="InterPro" id="IPR051420">
    <property type="entry name" value="Ser_Thr_Kinases_DiverseReg"/>
</dbReference>
<keyword evidence="6" id="KW-0067">ATP-binding</keyword>
<dbReference type="GO" id="GO:0004674">
    <property type="term" value="F:protein serine/threonine kinase activity"/>
    <property type="evidence" value="ECO:0007669"/>
    <property type="project" value="UniProtKB-KW"/>
</dbReference>
<dbReference type="SUPFAM" id="SSF56112">
    <property type="entry name" value="Protein kinase-like (PK-like)"/>
    <property type="match status" value="1"/>
</dbReference>
<dbReference type="EC" id="2.7.11.1" evidence="1"/>
<keyword evidence="10" id="KW-0675">Receptor</keyword>
<evidence type="ECO:0000313" key="10">
    <source>
        <dbReference type="EMBL" id="PNX95926.1"/>
    </source>
</evidence>
<dbReference type="InterPro" id="IPR011009">
    <property type="entry name" value="Kinase-like_dom_sf"/>
</dbReference>
<comment type="catalytic activity">
    <reaction evidence="8">
        <text>L-seryl-[protein] + ATP = O-phospho-L-seryl-[protein] + ADP + H(+)</text>
        <dbReference type="Rhea" id="RHEA:17989"/>
        <dbReference type="Rhea" id="RHEA-COMP:9863"/>
        <dbReference type="Rhea" id="RHEA-COMP:11604"/>
        <dbReference type="ChEBI" id="CHEBI:15378"/>
        <dbReference type="ChEBI" id="CHEBI:29999"/>
        <dbReference type="ChEBI" id="CHEBI:30616"/>
        <dbReference type="ChEBI" id="CHEBI:83421"/>
        <dbReference type="ChEBI" id="CHEBI:456216"/>
        <dbReference type="EC" id="2.7.11.1"/>
    </reaction>
</comment>
<proteinExistence type="predicted"/>
<keyword evidence="4" id="KW-0547">Nucleotide-binding</keyword>
<protein>
    <recommendedName>
        <fullName evidence="1">non-specific serine/threonine protein kinase</fullName>
        <ecNumber evidence="1">2.7.11.1</ecNumber>
    </recommendedName>
</protein>
<name>A0A2K3MYT3_TRIPR</name>
<reference evidence="10 11" key="1">
    <citation type="journal article" date="2014" name="Am. J. Bot.">
        <title>Genome assembly and annotation for red clover (Trifolium pratense; Fabaceae).</title>
        <authorList>
            <person name="Istvanek J."/>
            <person name="Jaros M."/>
            <person name="Krenek A."/>
            <person name="Repkova J."/>
        </authorList>
    </citation>
    <scope>NUCLEOTIDE SEQUENCE [LARGE SCALE GENOMIC DNA]</scope>
    <source>
        <strain evidence="11">cv. Tatra</strain>
        <tissue evidence="10">Young leaves</tissue>
    </source>
</reference>
<dbReference type="Gramene" id="Tp57577_TGAC_v2_mRNA15311">
    <property type="protein sequence ID" value="Tp57577_TGAC_v2_mRNA15311"/>
    <property type="gene ID" value="Tp57577_TGAC_v2_gene14816"/>
</dbReference>
<dbReference type="PANTHER" id="PTHR48005:SF44">
    <property type="entry name" value="MDIS1-INTERACTING RECEPTOR LIKE KINASE 2-LIKE ISOFORM X1"/>
    <property type="match status" value="1"/>
</dbReference>